<dbReference type="Proteomes" id="UP000315295">
    <property type="component" value="Unassembled WGS sequence"/>
</dbReference>
<dbReference type="AlphaFoldDB" id="A0A540KSC1"/>
<dbReference type="EMBL" id="VIEB01000983">
    <property type="protein sequence ID" value="TQD77124.1"/>
    <property type="molecule type" value="Genomic_DNA"/>
</dbReference>
<keyword evidence="2" id="KW-1185">Reference proteome</keyword>
<gene>
    <name evidence="1" type="ORF">C1H46_037350</name>
</gene>
<evidence type="ECO:0000313" key="2">
    <source>
        <dbReference type="Proteomes" id="UP000315295"/>
    </source>
</evidence>
<name>A0A540KSC1_MALBA</name>
<accession>A0A540KSC1</accession>
<sequence>MDLQEQIVLALRMRFCIGRGRGRAKVVLFRFGGIFSECVNDPKPQTPRNPQFLTFNHYLTLTACRRHDDRNHHHRLRR</sequence>
<organism evidence="1 2">
    <name type="scientific">Malus baccata</name>
    <name type="common">Siberian crab apple</name>
    <name type="synonym">Pyrus baccata</name>
    <dbReference type="NCBI Taxonomy" id="106549"/>
    <lineage>
        <taxon>Eukaryota</taxon>
        <taxon>Viridiplantae</taxon>
        <taxon>Streptophyta</taxon>
        <taxon>Embryophyta</taxon>
        <taxon>Tracheophyta</taxon>
        <taxon>Spermatophyta</taxon>
        <taxon>Magnoliopsida</taxon>
        <taxon>eudicotyledons</taxon>
        <taxon>Gunneridae</taxon>
        <taxon>Pentapetalae</taxon>
        <taxon>rosids</taxon>
        <taxon>fabids</taxon>
        <taxon>Rosales</taxon>
        <taxon>Rosaceae</taxon>
        <taxon>Amygdaloideae</taxon>
        <taxon>Maleae</taxon>
        <taxon>Malus</taxon>
    </lineage>
</organism>
<proteinExistence type="predicted"/>
<evidence type="ECO:0000313" key="1">
    <source>
        <dbReference type="EMBL" id="TQD77124.1"/>
    </source>
</evidence>
<protein>
    <submittedName>
        <fullName evidence="1">Uncharacterized protein</fullName>
    </submittedName>
</protein>
<reference evidence="1 2" key="1">
    <citation type="journal article" date="2019" name="G3 (Bethesda)">
        <title>Sequencing of a Wild Apple (Malus baccata) Genome Unravels the Differences Between Cultivated and Wild Apple Species Regarding Disease Resistance and Cold Tolerance.</title>
        <authorList>
            <person name="Chen X."/>
        </authorList>
    </citation>
    <scope>NUCLEOTIDE SEQUENCE [LARGE SCALE GENOMIC DNA]</scope>
    <source>
        <strain evidence="2">cv. Shandingzi</strain>
        <tissue evidence="1">Leaves</tissue>
    </source>
</reference>
<comment type="caution">
    <text evidence="1">The sequence shown here is derived from an EMBL/GenBank/DDBJ whole genome shotgun (WGS) entry which is preliminary data.</text>
</comment>